<evidence type="ECO:0008006" key="4">
    <source>
        <dbReference type="Google" id="ProtNLM"/>
    </source>
</evidence>
<organism evidence="2 3">
    <name type="scientific">Aeromonas piscicola</name>
    <dbReference type="NCBI Taxonomy" id="600645"/>
    <lineage>
        <taxon>Bacteria</taxon>
        <taxon>Pseudomonadati</taxon>
        <taxon>Pseudomonadota</taxon>
        <taxon>Gammaproteobacteria</taxon>
        <taxon>Aeromonadales</taxon>
        <taxon>Aeromonadaceae</taxon>
        <taxon>Aeromonas</taxon>
    </lineage>
</organism>
<evidence type="ECO:0000313" key="2">
    <source>
        <dbReference type="EMBL" id="MDM5131604.1"/>
    </source>
</evidence>
<name>A0ABT7QCD8_9GAMM</name>
<sequence>MIWKCIITALLCLPISLAYAFTLNGNIANGRVTWDNLVPSHGKSSLSTWAPISGLTPTAKWRPGFMASPQASPDITLTNGGNSVMFALSLTGIEYNTGSNSIANMTPSAPATGCAEQGVTGNVIYLIGEWHCSYDQLINNSASKTPFFFLRPLFNVDSSAVLAAFAGKPEGLYTGVMPMSTRYFYYTESGALTYRDLRQSFSVQIRFKPAYISSISLIGSGILLPTYDKVAKTVSATTTFDVNATGYFDKGIKMMLMPRSYRLTHPTSSKNIPYSIKCTGVACSSSSLVVAGTLNTANSILSAGTDKSRVDFKLEISYDNIAAANIESGRYTDSFLVLFETDF</sequence>
<gene>
    <name evidence="2" type="ORF">OB962_11440</name>
</gene>
<keyword evidence="1" id="KW-0732">Signal</keyword>
<protein>
    <recommendedName>
        <fullName evidence="4">Fimbrial protein</fullName>
    </recommendedName>
</protein>
<reference evidence="2" key="1">
    <citation type="submission" date="2024-05" db="EMBL/GenBank/DDBJ databases">
        <title>WGS of Aeromonas isolates.</title>
        <authorList>
            <person name="Lee H."/>
        </authorList>
    </citation>
    <scope>NUCLEOTIDE SEQUENCE</scope>
    <source>
        <strain evidence="2">LP308</strain>
    </source>
</reference>
<evidence type="ECO:0000313" key="3">
    <source>
        <dbReference type="Proteomes" id="UP001168109"/>
    </source>
</evidence>
<comment type="caution">
    <text evidence="2">The sequence shown here is derived from an EMBL/GenBank/DDBJ whole genome shotgun (WGS) entry which is preliminary data.</text>
</comment>
<keyword evidence="3" id="KW-1185">Reference proteome</keyword>
<feature type="signal peptide" evidence="1">
    <location>
        <begin position="1"/>
        <end position="20"/>
    </location>
</feature>
<proteinExistence type="predicted"/>
<accession>A0ABT7QCD8</accession>
<evidence type="ECO:0000256" key="1">
    <source>
        <dbReference type="SAM" id="SignalP"/>
    </source>
</evidence>
<dbReference type="EMBL" id="JAOPLU010000003">
    <property type="protein sequence ID" value="MDM5131604.1"/>
    <property type="molecule type" value="Genomic_DNA"/>
</dbReference>
<dbReference type="RefSeq" id="WP_290042043.1">
    <property type="nucleotide sequence ID" value="NZ_JAOPLU010000003.1"/>
</dbReference>
<dbReference type="Proteomes" id="UP001168109">
    <property type="component" value="Unassembled WGS sequence"/>
</dbReference>
<feature type="chain" id="PRO_5046823397" description="Fimbrial protein" evidence="1">
    <location>
        <begin position="21"/>
        <end position="343"/>
    </location>
</feature>